<evidence type="ECO:0000313" key="2">
    <source>
        <dbReference type="Proteomes" id="UP000563426"/>
    </source>
</evidence>
<proteinExistence type="predicted"/>
<dbReference type="SUPFAM" id="SSF53187">
    <property type="entry name" value="Zn-dependent exopeptidases"/>
    <property type="match status" value="1"/>
</dbReference>
<keyword evidence="2" id="KW-1185">Reference proteome</keyword>
<gene>
    <name evidence="1" type="ORF">HMI49_35340</name>
</gene>
<name>A0A7Y4KRC5_9BACT</name>
<dbReference type="EMBL" id="JABFJV010000325">
    <property type="protein sequence ID" value="NOK38485.1"/>
    <property type="molecule type" value="Genomic_DNA"/>
</dbReference>
<sequence>MSLTLRAWLSALLVFGLTTFMVVHASRPTAPAGRDAPVESFSEARALPVVRELAGDIGLRVLGTRGARRAEDALVRTLRGIPGLEVEVQQAQGMRFGSWALDYRVRNVVARLPGQSPEAVLVSAHYDSPPESVG</sequence>
<comment type="caution">
    <text evidence="1">The sequence shown here is derived from an EMBL/GenBank/DDBJ whole genome shotgun (WGS) entry which is preliminary data.</text>
</comment>
<organism evidence="1 2">
    <name type="scientific">Corallococcus exercitus</name>
    <dbReference type="NCBI Taxonomy" id="2316736"/>
    <lineage>
        <taxon>Bacteria</taxon>
        <taxon>Pseudomonadati</taxon>
        <taxon>Myxococcota</taxon>
        <taxon>Myxococcia</taxon>
        <taxon>Myxococcales</taxon>
        <taxon>Cystobacterineae</taxon>
        <taxon>Myxococcaceae</taxon>
        <taxon>Corallococcus</taxon>
    </lineage>
</organism>
<feature type="non-terminal residue" evidence="1">
    <location>
        <position position="134"/>
    </location>
</feature>
<evidence type="ECO:0000313" key="1">
    <source>
        <dbReference type="EMBL" id="NOK38485.1"/>
    </source>
</evidence>
<dbReference type="Gene3D" id="3.40.630.10">
    <property type="entry name" value="Zn peptidases"/>
    <property type="match status" value="1"/>
</dbReference>
<protein>
    <submittedName>
        <fullName evidence="1">Peptidase M28</fullName>
    </submittedName>
</protein>
<reference evidence="1 2" key="1">
    <citation type="submission" date="2020-05" db="EMBL/GenBank/DDBJ databases">
        <authorList>
            <person name="Whitworth D."/>
        </authorList>
    </citation>
    <scope>NUCLEOTIDE SEQUENCE [LARGE SCALE GENOMIC DNA]</scope>
    <source>
        <strain evidence="1 2">AB043B</strain>
    </source>
</reference>
<dbReference type="AlphaFoldDB" id="A0A7Y4KRC5"/>
<accession>A0A7Y4KRC5</accession>
<dbReference type="Proteomes" id="UP000563426">
    <property type="component" value="Unassembled WGS sequence"/>
</dbReference>